<protein>
    <submittedName>
        <fullName evidence="2">Uncharacterized protein</fullName>
    </submittedName>
</protein>
<dbReference type="Proteomes" id="UP000674234">
    <property type="component" value="Unassembled WGS sequence"/>
</dbReference>
<accession>A0A941AQ45</accession>
<keyword evidence="3" id="KW-1185">Reference proteome</keyword>
<sequence length="334" mass="34593">MRGNEAQGQHLLRDFTHVMAPGQKAQTDTKAGPYNWQATDGKTNTWSEQYGLSSGRPTGGQGQKARVRATVTRTPALTPTPTSAPTPVCDAGGGDPDIAYTALPTDVLRCGGVPSLGFEATGTNEFGDAVGLRGGGGPLGSVRVEFVSLACQSGSAFDGTCVSAPGATYIHPITANVYAVDNSTNPASPGALLATVTQAQAIGYRPTADPVRCTGPNLGDWFNPASGMCERGFNQILTFTFPVGTVLPSQVIWTVAFNTTHSGYNPIGEGAACFSSPSGCPYDALNVGAFTFPNAPYAGTDLNSDVLYISQDGQPLQPETGTAGFTPLGEVRYR</sequence>
<proteinExistence type="predicted"/>
<reference evidence="2" key="1">
    <citation type="submission" date="2021-02" db="EMBL/GenBank/DDBJ databases">
        <title>Draft genome sequence of Microbispora sp. RL4-1S isolated from rice leaves in Thailand.</title>
        <authorList>
            <person name="Muangham S."/>
            <person name="Duangmal K."/>
        </authorList>
    </citation>
    <scope>NUCLEOTIDE SEQUENCE</scope>
    <source>
        <strain evidence="2">RL4-1S</strain>
    </source>
</reference>
<comment type="caution">
    <text evidence="2">The sequence shown here is derived from an EMBL/GenBank/DDBJ whole genome shotgun (WGS) entry which is preliminary data.</text>
</comment>
<feature type="region of interest" description="Disordered" evidence="1">
    <location>
        <begin position="17"/>
        <end position="64"/>
    </location>
</feature>
<evidence type="ECO:0000313" key="2">
    <source>
        <dbReference type="EMBL" id="MBP2704339.1"/>
    </source>
</evidence>
<evidence type="ECO:0000256" key="1">
    <source>
        <dbReference type="SAM" id="MobiDB-lite"/>
    </source>
</evidence>
<dbReference type="EMBL" id="JAFCNB010000005">
    <property type="protein sequence ID" value="MBP2704339.1"/>
    <property type="molecule type" value="Genomic_DNA"/>
</dbReference>
<gene>
    <name evidence="2" type="ORF">JOL79_10995</name>
</gene>
<organism evidence="2 3">
    <name type="scientific">Microbispora oryzae</name>
    <dbReference type="NCBI Taxonomy" id="2806554"/>
    <lineage>
        <taxon>Bacteria</taxon>
        <taxon>Bacillati</taxon>
        <taxon>Actinomycetota</taxon>
        <taxon>Actinomycetes</taxon>
        <taxon>Streptosporangiales</taxon>
        <taxon>Streptosporangiaceae</taxon>
        <taxon>Microbispora</taxon>
    </lineage>
</organism>
<name>A0A941AQ45_9ACTN</name>
<feature type="compositionally biased region" description="Polar residues" evidence="1">
    <location>
        <begin position="36"/>
        <end position="56"/>
    </location>
</feature>
<evidence type="ECO:0000313" key="3">
    <source>
        <dbReference type="Proteomes" id="UP000674234"/>
    </source>
</evidence>
<dbReference type="RefSeq" id="WP_210155649.1">
    <property type="nucleotide sequence ID" value="NZ_JAFCNB010000005.1"/>
</dbReference>
<dbReference type="AlphaFoldDB" id="A0A941AQ45"/>